<feature type="region of interest" description="Disordered" evidence="1">
    <location>
        <begin position="221"/>
        <end position="243"/>
    </location>
</feature>
<feature type="region of interest" description="Disordered" evidence="1">
    <location>
        <begin position="1"/>
        <end position="46"/>
    </location>
</feature>
<accession>A0AAE0PIA5</accession>
<feature type="region of interest" description="Disordered" evidence="1">
    <location>
        <begin position="726"/>
        <end position="997"/>
    </location>
</feature>
<feature type="compositionally biased region" description="Basic and acidic residues" evidence="1">
    <location>
        <begin position="1"/>
        <end position="10"/>
    </location>
</feature>
<sequence length="997" mass="109784">MASARRERPQRNRRPPKHYGFDDDNDQENEEDEFAAFRPESPLRGPVDTRPAFDVELQKHCAFPSLDLRTHIGLGPSQVYKARRDVREANIVQQMELYYTWYHDRITELTARKVVVGWRDLSPFAAARNRNKSRSRSRGRELEEEDLRLERAKYEREREKEFVWPAESSDEEEEEDKVQQRDMEVRSSRLMIVVTNVNHRRQKEAVAEVERARSLARGRAGSNGLTTLARPSPSTASVSANGTDADGDTVMGGEDPAVHIPPYSFSQTCTLLSLTSDDIISLLHLINHETRKMIVLHYLTNQLAAMADAEQISRDLERLKPQGLVTDSVSFEDVRQGQAFLKYIGLNDVAEWLEGYVGVSDSWLDDEGLYFIKVNGKLLAGDIPAETAGRVLNNIWSEQKERVKRAENARGGGAEAARAAYMRPSPSPGPGTVNPAVLQPPFRGGVAANGGRVPVITVQEVERATRRLADLNLLVPDQYTVSVNGQSVVLEQGREAQRIWNEEIQNIRQAQRQQEMEAMRQAQRQREFAMAPPSARPAPPPARPPASRLWSQVRSQAAAGQTLNNQVAGRNFAGNRGGEQRQGATSGETSRAQEPQGMHRDGPSRVFQTAPVRGPLPPAGANPFGPAPMDIDSGSTGIMTATYHHDQGQQQMQKEQPSSSTHEAVEPAAAIEEEPKSPNSATNDYLLSIGIDLSLHKPPPVDAMPGSPTLEQKTAAFLEANKATLDAMEQQEIEEDEAEAEAEALRLRQASEARTLRSGSVYSSRFPSEAPSAVSAAASPITRPRGTRKTRPNTQASKMSQAQGGPQLPRPVQVATEPKAPNDTPRRPALAGNANTRRAPAATTTQQQEPKPAVAAATPSAPQTPGSSQKKQTRIVLKIGGRRVVSRSTTLTETPQTEPPAQQSSPPTLGRNFTEPANRYREVSQDQPVPTPRRNLFGKVPQQQREHQRSSHPAPGAAHSMTRVAQSSTNQDDSQVADSREAQRTTGRRANEDDGKR</sequence>
<feature type="compositionally biased region" description="Acidic residues" evidence="1">
    <location>
        <begin position="729"/>
        <end position="742"/>
    </location>
</feature>
<feature type="compositionally biased region" description="Polar residues" evidence="1">
    <location>
        <begin position="757"/>
        <end position="766"/>
    </location>
</feature>
<evidence type="ECO:0000256" key="1">
    <source>
        <dbReference type="SAM" id="MobiDB-lite"/>
    </source>
</evidence>
<feature type="compositionally biased region" description="Polar residues" evidence="1">
    <location>
        <begin position="648"/>
        <end position="662"/>
    </location>
</feature>
<name>A0AAE0PIA5_SORBR</name>
<dbReference type="EMBL" id="JAUTDP010000004">
    <property type="protein sequence ID" value="KAK3400376.1"/>
    <property type="molecule type" value="Genomic_DNA"/>
</dbReference>
<comment type="caution">
    <text evidence="2">The sequence shown here is derived from an EMBL/GenBank/DDBJ whole genome shotgun (WGS) entry which is preliminary data.</text>
</comment>
<feature type="compositionally biased region" description="Basic and acidic residues" evidence="1">
    <location>
        <begin position="978"/>
        <end position="997"/>
    </location>
</feature>
<gene>
    <name evidence="2" type="ORF">B0T20DRAFT_435485</name>
</gene>
<feature type="compositionally biased region" description="Low complexity" evidence="1">
    <location>
        <begin position="767"/>
        <end position="780"/>
    </location>
</feature>
<reference evidence="2" key="2">
    <citation type="submission" date="2023-07" db="EMBL/GenBank/DDBJ databases">
        <authorList>
            <consortium name="Lawrence Berkeley National Laboratory"/>
            <person name="Haridas S."/>
            <person name="Hensen N."/>
            <person name="Bonometti L."/>
            <person name="Westerberg I."/>
            <person name="Brannstrom I.O."/>
            <person name="Guillou S."/>
            <person name="Cros-Aarteil S."/>
            <person name="Calhoun S."/>
            <person name="Kuo A."/>
            <person name="Mondo S."/>
            <person name="Pangilinan J."/>
            <person name="Riley R."/>
            <person name="LaButti K."/>
            <person name="Andreopoulos B."/>
            <person name="Lipzen A."/>
            <person name="Chen C."/>
            <person name="Yanf M."/>
            <person name="Daum C."/>
            <person name="Ng V."/>
            <person name="Clum A."/>
            <person name="Steindorff A."/>
            <person name="Ohm R."/>
            <person name="Martin F."/>
            <person name="Silar P."/>
            <person name="Natvig D."/>
            <person name="Lalanne C."/>
            <person name="Gautier V."/>
            <person name="Ament-velasquez S.L."/>
            <person name="Kruys A."/>
            <person name="Hutchinson M.I."/>
            <person name="Powell A.J."/>
            <person name="Barry K."/>
            <person name="Miller A.N."/>
            <person name="Grigoriev I.V."/>
            <person name="Debuchy R."/>
            <person name="Gladieux P."/>
            <person name="Thoren M.H."/>
            <person name="Johannesson H."/>
        </authorList>
    </citation>
    <scope>NUCLEOTIDE SEQUENCE</scope>
    <source>
        <strain evidence="2">FGSC 1904</strain>
    </source>
</reference>
<evidence type="ECO:0000313" key="2">
    <source>
        <dbReference type="EMBL" id="KAK3400376.1"/>
    </source>
</evidence>
<keyword evidence="3" id="KW-1185">Reference proteome</keyword>
<feature type="compositionally biased region" description="Polar residues" evidence="1">
    <location>
        <begin position="792"/>
        <end position="804"/>
    </location>
</feature>
<feature type="compositionally biased region" description="Polar residues" evidence="1">
    <location>
        <begin position="860"/>
        <end position="870"/>
    </location>
</feature>
<feature type="compositionally biased region" description="Low complexity" evidence="1">
    <location>
        <begin position="833"/>
        <end position="845"/>
    </location>
</feature>
<feature type="region of interest" description="Disordered" evidence="1">
    <location>
        <begin position="646"/>
        <end position="683"/>
    </location>
</feature>
<feature type="compositionally biased region" description="Polar residues" evidence="1">
    <location>
        <begin position="582"/>
        <end position="593"/>
    </location>
</feature>
<feature type="compositionally biased region" description="Polar residues" evidence="1">
    <location>
        <begin position="963"/>
        <end position="977"/>
    </location>
</feature>
<dbReference type="AlphaFoldDB" id="A0AAE0PIA5"/>
<proteinExistence type="predicted"/>
<feature type="compositionally biased region" description="Basic and acidic residues" evidence="1">
    <location>
        <begin position="743"/>
        <end position="755"/>
    </location>
</feature>
<feature type="compositionally biased region" description="Polar residues" evidence="1">
    <location>
        <begin position="232"/>
        <end position="242"/>
    </location>
</feature>
<protein>
    <submittedName>
        <fullName evidence="2">Uncharacterized protein</fullName>
    </submittedName>
</protein>
<feature type="compositionally biased region" description="Low complexity" evidence="1">
    <location>
        <begin position="888"/>
        <end position="908"/>
    </location>
</feature>
<feature type="compositionally biased region" description="Polar residues" evidence="1">
    <location>
        <begin position="549"/>
        <end position="568"/>
    </location>
</feature>
<evidence type="ECO:0000313" key="3">
    <source>
        <dbReference type="Proteomes" id="UP001281003"/>
    </source>
</evidence>
<feature type="region of interest" description="Disordered" evidence="1">
    <location>
        <begin position="511"/>
        <end position="611"/>
    </location>
</feature>
<feature type="region of interest" description="Disordered" evidence="1">
    <location>
        <begin position="160"/>
        <end position="182"/>
    </location>
</feature>
<dbReference type="Proteomes" id="UP001281003">
    <property type="component" value="Unassembled WGS sequence"/>
</dbReference>
<reference evidence="2" key="1">
    <citation type="journal article" date="2023" name="Mol. Phylogenet. Evol.">
        <title>Genome-scale phylogeny and comparative genomics of the fungal order Sordariales.</title>
        <authorList>
            <person name="Hensen N."/>
            <person name="Bonometti L."/>
            <person name="Westerberg I."/>
            <person name="Brannstrom I.O."/>
            <person name="Guillou S."/>
            <person name="Cros-Aarteil S."/>
            <person name="Calhoun S."/>
            <person name="Haridas S."/>
            <person name="Kuo A."/>
            <person name="Mondo S."/>
            <person name="Pangilinan J."/>
            <person name="Riley R."/>
            <person name="LaButti K."/>
            <person name="Andreopoulos B."/>
            <person name="Lipzen A."/>
            <person name="Chen C."/>
            <person name="Yan M."/>
            <person name="Daum C."/>
            <person name="Ng V."/>
            <person name="Clum A."/>
            <person name="Steindorff A."/>
            <person name="Ohm R.A."/>
            <person name="Martin F."/>
            <person name="Silar P."/>
            <person name="Natvig D.O."/>
            <person name="Lalanne C."/>
            <person name="Gautier V."/>
            <person name="Ament-Velasquez S.L."/>
            <person name="Kruys A."/>
            <person name="Hutchinson M.I."/>
            <person name="Powell A.J."/>
            <person name="Barry K."/>
            <person name="Miller A.N."/>
            <person name="Grigoriev I.V."/>
            <person name="Debuchy R."/>
            <person name="Gladieux P."/>
            <person name="Hiltunen Thoren M."/>
            <person name="Johannesson H."/>
        </authorList>
    </citation>
    <scope>NUCLEOTIDE SEQUENCE</scope>
    <source>
        <strain evidence="2">FGSC 1904</strain>
    </source>
</reference>
<organism evidence="2 3">
    <name type="scientific">Sordaria brevicollis</name>
    <dbReference type="NCBI Taxonomy" id="83679"/>
    <lineage>
        <taxon>Eukaryota</taxon>
        <taxon>Fungi</taxon>
        <taxon>Dikarya</taxon>
        <taxon>Ascomycota</taxon>
        <taxon>Pezizomycotina</taxon>
        <taxon>Sordariomycetes</taxon>
        <taxon>Sordariomycetidae</taxon>
        <taxon>Sordariales</taxon>
        <taxon>Sordariaceae</taxon>
        <taxon>Sordaria</taxon>
    </lineage>
</organism>
<feature type="compositionally biased region" description="Pro residues" evidence="1">
    <location>
        <begin position="534"/>
        <end position="544"/>
    </location>
</feature>
<feature type="compositionally biased region" description="Acidic residues" evidence="1">
    <location>
        <begin position="22"/>
        <end position="34"/>
    </location>
</feature>